<dbReference type="SUPFAM" id="SSF57603">
    <property type="entry name" value="FnI-like domain"/>
    <property type="match status" value="1"/>
</dbReference>
<reference evidence="2 3" key="1">
    <citation type="journal article" date="2017" name="Gigascience">
        <title>Genome sequence of the small brown planthopper, Laodelphax striatellus.</title>
        <authorList>
            <person name="Zhu J."/>
            <person name="Jiang F."/>
            <person name="Wang X."/>
            <person name="Yang P."/>
            <person name="Bao Y."/>
            <person name="Zhao W."/>
            <person name="Wang W."/>
            <person name="Lu H."/>
            <person name="Wang Q."/>
            <person name="Cui N."/>
            <person name="Li J."/>
            <person name="Chen X."/>
            <person name="Luo L."/>
            <person name="Yu J."/>
            <person name="Kang L."/>
            <person name="Cui F."/>
        </authorList>
    </citation>
    <scope>NUCLEOTIDE SEQUENCE [LARGE SCALE GENOMIC DNA]</scope>
    <source>
        <strain evidence="2">Lst14</strain>
    </source>
</reference>
<dbReference type="OrthoDB" id="6288751at2759"/>
<accession>A0A482WVD2</accession>
<dbReference type="GO" id="GO:0016020">
    <property type="term" value="C:membrane"/>
    <property type="evidence" value="ECO:0007669"/>
    <property type="project" value="TreeGrafter"/>
</dbReference>
<dbReference type="Proteomes" id="UP000291343">
    <property type="component" value="Unassembled WGS sequence"/>
</dbReference>
<gene>
    <name evidence="2" type="ORF">LSTR_LSTR014389</name>
</gene>
<proteinExistence type="predicted"/>
<dbReference type="PANTHER" id="PTHR15256">
    <property type="entry name" value="INTEGRAL MEMBRANE PROTEIN DGCR2/IDD"/>
    <property type="match status" value="1"/>
</dbReference>
<dbReference type="STRING" id="195883.A0A482WVD2"/>
<dbReference type="PANTHER" id="PTHR15256:SF6">
    <property type="entry name" value="INTEGRAL MEMBRANE PROTEIN DGCR2_IDD"/>
    <property type="match status" value="1"/>
</dbReference>
<dbReference type="InterPro" id="IPR042378">
    <property type="entry name" value="IDD"/>
</dbReference>
<evidence type="ECO:0000313" key="3">
    <source>
        <dbReference type="Proteomes" id="UP000291343"/>
    </source>
</evidence>
<comment type="caution">
    <text evidence="2">The sequence shown here is derived from an EMBL/GenBank/DDBJ whole genome shotgun (WGS) entry which is preliminary data.</text>
</comment>
<name>A0A482WVD2_LAOST</name>
<feature type="region of interest" description="Disordered" evidence="1">
    <location>
        <begin position="119"/>
        <end position="142"/>
    </location>
</feature>
<dbReference type="InParanoid" id="A0A482WVD2"/>
<evidence type="ECO:0000313" key="2">
    <source>
        <dbReference type="EMBL" id="RZF37222.1"/>
    </source>
</evidence>
<evidence type="ECO:0008006" key="4">
    <source>
        <dbReference type="Google" id="ProtNLM"/>
    </source>
</evidence>
<dbReference type="EMBL" id="QKKF02024906">
    <property type="protein sequence ID" value="RZF37222.1"/>
    <property type="molecule type" value="Genomic_DNA"/>
</dbReference>
<feature type="region of interest" description="Disordered" evidence="1">
    <location>
        <begin position="165"/>
        <end position="196"/>
    </location>
</feature>
<evidence type="ECO:0000256" key="1">
    <source>
        <dbReference type="SAM" id="MobiDB-lite"/>
    </source>
</evidence>
<sequence length="196" mass="21359">MYEKLAYIGFASYYLGSIGVECVGSGECYDINGRTISPGFHFVPGPDTCTLCVCDNGNPKWCKAVLCSPPQDCKSFFRVGNSCCELHLFDDTFGGGGGERVENDLASEFGPFAATAANHKPQPMAQVSHPPSRRASAASLRFADDPAVRRTTTLWKPLDTRLRGERSAARARRLRGSGRCRTGRGQHRRLRLPADG</sequence>
<organism evidence="2 3">
    <name type="scientific">Laodelphax striatellus</name>
    <name type="common">Small brown planthopper</name>
    <name type="synonym">Delphax striatella</name>
    <dbReference type="NCBI Taxonomy" id="195883"/>
    <lineage>
        <taxon>Eukaryota</taxon>
        <taxon>Metazoa</taxon>
        <taxon>Ecdysozoa</taxon>
        <taxon>Arthropoda</taxon>
        <taxon>Hexapoda</taxon>
        <taxon>Insecta</taxon>
        <taxon>Pterygota</taxon>
        <taxon>Neoptera</taxon>
        <taxon>Paraneoptera</taxon>
        <taxon>Hemiptera</taxon>
        <taxon>Auchenorrhyncha</taxon>
        <taxon>Fulgoroidea</taxon>
        <taxon>Delphacidae</taxon>
        <taxon>Criomorphinae</taxon>
        <taxon>Laodelphax</taxon>
    </lineage>
</organism>
<feature type="compositionally biased region" description="Basic residues" evidence="1">
    <location>
        <begin position="169"/>
        <end position="196"/>
    </location>
</feature>
<protein>
    <recommendedName>
        <fullName evidence="4">VWFC domain-containing protein</fullName>
    </recommendedName>
</protein>
<keyword evidence="3" id="KW-1185">Reference proteome</keyword>
<dbReference type="AlphaFoldDB" id="A0A482WVD2"/>